<name>A0ABQ8PYS9_9AGAR</name>
<sequence>MVRVHAPKAVRSLEQSSRSKKVAALTTIAAATALTMHCTSGSLSRRPLMDGMWKGHLWLRELLAEMKGSDECLECKRILSGYWSGSYPQVVVYLIADMYLWKRKLQYSCVHVSQMAVTGSYKNALCEGQELPRTLDHNSRATKKLNRARQTSTNCIDLATIIETAPYEMPHFWDTMSLFEYLNCSVNLRLLSRRRCIRIHENSVTSFICCRQTVHIIISTCDKDISHEEMVVSQIEINEPNVPSNNWAPKEARACACLLFGSRASALTEYGDGFPSCLAKRADMTGMP</sequence>
<dbReference type="EMBL" id="MU790987">
    <property type="protein sequence ID" value="KAJ3991617.1"/>
    <property type="molecule type" value="Genomic_DNA"/>
</dbReference>
<protein>
    <submittedName>
        <fullName evidence="1">Uncharacterized protein</fullName>
    </submittedName>
</protein>
<reference evidence="1" key="1">
    <citation type="submission" date="2022-08" db="EMBL/GenBank/DDBJ databases">
        <authorList>
            <consortium name="DOE Joint Genome Institute"/>
            <person name="Min B."/>
            <person name="Riley R."/>
            <person name="Sierra-Patev S."/>
            <person name="Naranjo-Ortiz M."/>
            <person name="Looney B."/>
            <person name="Konkel Z."/>
            <person name="Slot J.C."/>
            <person name="Sakamoto Y."/>
            <person name="Steenwyk J.L."/>
            <person name="Rokas A."/>
            <person name="Carro J."/>
            <person name="Camarero S."/>
            <person name="Ferreira P."/>
            <person name="Molpeceres G."/>
            <person name="Ruiz-Duenas F.J."/>
            <person name="Serrano A."/>
            <person name="Henrissat B."/>
            <person name="Drula E."/>
            <person name="Hughes K.W."/>
            <person name="Mata J.L."/>
            <person name="Ishikawa N.K."/>
            <person name="Vargas-Isla R."/>
            <person name="Ushijima S."/>
            <person name="Smith C.A."/>
            <person name="Ahrendt S."/>
            <person name="Andreopoulos W."/>
            <person name="He G."/>
            <person name="Labutti K."/>
            <person name="Lipzen A."/>
            <person name="Ng V."/>
            <person name="Sandor L."/>
            <person name="Barry K."/>
            <person name="Martinez A.T."/>
            <person name="Xiao Y."/>
            <person name="Gibbons J.G."/>
            <person name="Terashima K."/>
            <person name="Hibbett D.S."/>
            <person name="Grigoriev I.V."/>
        </authorList>
    </citation>
    <scope>NUCLEOTIDE SEQUENCE</scope>
    <source>
        <strain evidence="1">TFB10827</strain>
    </source>
</reference>
<organism evidence="1 2">
    <name type="scientific">Lentinula boryana</name>
    <dbReference type="NCBI Taxonomy" id="40481"/>
    <lineage>
        <taxon>Eukaryota</taxon>
        <taxon>Fungi</taxon>
        <taxon>Dikarya</taxon>
        <taxon>Basidiomycota</taxon>
        <taxon>Agaricomycotina</taxon>
        <taxon>Agaricomycetes</taxon>
        <taxon>Agaricomycetidae</taxon>
        <taxon>Agaricales</taxon>
        <taxon>Marasmiineae</taxon>
        <taxon>Omphalotaceae</taxon>
        <taxon>Lentinula</taxon>
    </lineage>
</organism>
<evidence type="ECO:0000313" key="2">
    <source>
        <dbReference type="Proteomes" id="UP001163828"/>
    </source>
</evidence>
<proteinExistence type="predicted"/>
<evidence type="ECO:0000313" key="1">
    <source>
        <dbReference type="EMBL" id="KAJ3991617.1"/>
    </source>
</evidence>
<dbReference type="Proteomes" id="UP001163828">
    <property type="component" value="Unassembled WGS sequence"/>
</dbReference>
<comment type="caution">
    <text evidence="1">The sequence shown here is derived from an EMBL/GenBank/DDBJ whole genome shotgun (WGS) entry which is preliminary data.</text>
</comment>
<accession>A0ABQ8PYS9</accession>
<keyword evidence="2" id="KW-1185">Reference proteome</keyword>
<gene>
    <name evidence="1" type="ORF">F5050DRAFT_1123309</name>
</gene>